<protein>
    <submittedName>
        <fullName evidence="3">O-antigen polysaccharide polymerase Wzy family protein</fullName>
    </submittedName>
</protein>
<keyword evidence="1" id="KW-0812">Transmembrane</keyword>
<feature type="transmembrane region" description="Helical" evidence="1">
    <location>
        <begin position="35"/>
        <end position="52"/>
    </location>
</feature>
<sequence>MDSMRTRFKKNKVEISFSIMILSAVLFFYAFRNSAFNLMIISSYLLVIGILVNYDKDNIFLYIFYSTFFIFLLNRSLIDYLDGFDWVSRWDHYGLKTTMTILYLSVFTLYCGSKVYPILINKFTHSKIYSKVSFVKNEKKRVLSYKNHSTAQKTILLILFILLLVSTVAKMYIEIDKLVFMIGKNYEEFYLNYNPNYSLVLKFLADLNFYVLCSILAFQLKKKVAFSVLLINIITTLPSLIIGQRGSFILALLFSLVYYLIKQLTDKEQVWFGKYEKYLIIFGVPILVVLMIYINEGRHGKTFSFEGILSSFKIFLHKQGVSFDTLATGVENSSRIYRISPKKNFMFGEIINYLKYNPLSLKLFNTTPLPPGNNAIKALYGNSYAHLLSYLTHHSYLKGFGFGTSYLLEVFQTYGMLGLVTINLSLGVVLRLLKDKFNKDMMMNYFILVILSSIFYLPRQPFSSIMFFIFKPSFWFVIFVVKVTELVGKKFQPEIFSSKFIDQFNQKVVINKYNNNEAEEEI</sequence>
<feature type="transmembrane region" description="Helical" evidence="1">
    <location>
        <begin position="411"/>
        <end position="430"/>
    </location>
</feature>
<feature type="transmembrane region" description="Helical" evidence="1">
    <location>
        <begin position="154"/>
        <end position="173"/>
    </location>
</feature>
<dbReference type="AlphaFoldDB" id="A0A6S6I1V7"/>
<feature type="transmembrane region" description="Helical" evidence="1">
    <location>
        <begin position="442"/>
        <end position="458"/>
    </location>
</feature>
<feature type="transmembrane region" description="Helical" evidence="1">
    <location>
        <begin position="464"/>
        <end position="481"/>
    </location>
</feature>
<keyword evidence="1" id="KW-0472">Membrane</keyword>
<feature type="transmembrane region" description="Helical" evidence="1">
    <location>
        <begin position="199"/>
        <end position="217"/>
    </location>
</feature>
<dbReference type="NCBIfam" id="TIGR04370">
    <property type="entry name" value="glyco_rpt_poly"/>
    <property type="match status" value="1"/>
</dbReference>
<feature type="transmembrane region" description="Helical" evidence="1">
    <location>
        <begin position="98"/>
        <end position="119"/>
    </location>
</feature>
<evidence type="ECO:0000256" key="1">
    <source>
        <dbReference type="SAM" id="Phobius"/>
    </source>
</evidence>
<feature type="transmembrane region" description="Helical" evidence="1">
    <location>
        <begin position="224"/>
        <end position="242"/>
    </location>
</feature>
<feature type="transmembrane region" description="Helical" evidence="1">
    <location>
        <begin position="12"/>
        <end position="29"/>
    </location>
</feature>
<feature type="transmembrane region" description="Helical" evidence="1">
    <location>
        <begin position="277"/>
        <end position="294"/>
    </location>
</feature>
<feature type="transmembrane region" description="Helical" evidence="1">
    <location>
        <begin position="59"/>
        <end position="78"/>
    </location>
</feature>
<proteinExistence type="predicted"/>
<dbReference type="RefSeq" id="WP_018580165.1">
    <property type="nucleotide sequence ID" value="NZ_CBCRTJ010000002.1"/>
</dbReference>
<feature type="transmembrane region" description="Helical" evidence="1">
    <location>
        <begin position="248"/>
        <end position="265"/>
    </location>
</feature>
<accession>A0A6S6I1V7</accession>
<reference evidence="3" key="1">
    <citation type="submission" date="2020-02" db="EMBL/GenBank/DDBJ databases">
        <title>Development of a multiplex PCR-based assay for rapid serotyping of Erysipelothrix species.</title>
        <authorList>
            <person name="Shimoji Y."/>
            <person name="Shiraiwa K."/>
            <person name="Tominaga H."/>
            <person name="Nishikawa S."/>
            <person name="Eguchi M."/>
            <person name="Hikono H."/>
            <person name="Ogawa Y."/>
        </authorList>
    </citation>
    <scope>NUCLEOTIDE SEQUENCE</scope>
    <source>
        <strain evidence="3">Iszap-4</strain>
        <strain evidence="2">P-43</strain>
    </source>
</reference>
<dbReference type="InterPro" id="IPR029468">
    <property type="entry name" value="O-ag_pol_Wzy"/>
</dbReference>
<dbReference type="EMBL" id="LC528611">
    <property type="protein sequence ID" value="BCB22763.1"/>
    <property type="molecule type" value="Genomic_DNA"/>
</dbReference>
<name>A0A6S6I1V7_9FIRM</name>
<dbReference type="Pfam" id="PF14296">
    <property type="entry name" value="O-ag_pol_Wzy"/>
    <property type="match status" value="1"/>
</dbReference>
<keyword evidence="1" id="KW-1133">Transmembrane helix</keyword>
<evidence type="ECO:0000313" key="2">
    <source>
        <dbReference type="EMBL" id="BCB22763.1"/>
    </source>
</evidence>
<organism evidence="3">
    <name type="scientific">Erysipelothrix tonsillarum</name>
    <dbReference type="NCBI Taxonomy" id="38402"/>
    <lineage>
        <taxon>Bacteria</taxon>
        <taxon>Bacillati</taxon>
        <taxon>Bacillota</taxon>
        <taxon>Erysipelotrichia</taxon>
        <taxon>Erysipelotrichales</taxon>
        <taxon>Erysipelotrichaceae</taxon>
        <taxon>Erysipelothrix</taxon>
    </lineage>
</organism>
<dbReference type="EMBL" id="LC528613">
    <property type="protein sequence ID" value="BCB22784.1"/>
    <property type="molecule type" value="Genomic_DNA"/>
</dbReference>
<evidence type="ECO:0000313" key="3">
    <source>
        <dbReference type="EMBL" id="BCB22784.1"/>
    </source>
</evidence>